<dbReference type="AlphaFoldDB" id="A0AAD2DA80"/>
<accession>A0AAD2DA80</accession>
<name>A0AAD2DA80_EUPCR</name>
<organism evidence="2 3">
    <name type="scientific">Euplotes crassus</name>
    <dbReference type="NCBI Taxonomy" id="5936"/>
    <lineage>
        <taxon>Eukaryota</taxon>
        <taxon>Sar</taxon>
        <taxon>Alveolata</taxon>
        <taxon>Ciliophora</taxon>
        <taxon>Intramacronucleata</taxon>
        <taxon>Spirotrichea</taxon>
        <taxon>Hypotrichia</taxon>
        <taxon>Euplotida</taxon>
        <taxon>Euplotidae</taxon>
        <taxon>Moneuplotes</taxon>
    </lineage>
</organism>
<feature type="region of interest" description="Disordered" evidence="1">
    <location>
        <begin position="456"/>
        <end position="491"/>
    </location>
</feature>
<evidence type="ECO:0000313" key="3">
    <source>
        <dbReference type="Proteomes" id="UP001295684"/>
    </source>
</evidence>
<keyword evidence="3" id="KW-1185">Reference proteome</keyword>
<evidence type="ECO:0000313" key="2">
    <source>
        <dbReference type="EMBL" id="CAI2385223.1"/>
    </source>
</evidence>
<feature type="compositionally biased region" description="Polar residues" evidence="1">
    <location>
        <begin position="224"/>
        <end position="234"/>
    </location>
</feature>
<sequence>MLPSPATKKRRMSKLIISPLSRKSSLAKAVFNSEEKLTSMKRKSSSIPYNIRNLSPEFLTKMKKKDKSPFNPGKTKKPNCLKDKMYFYYNTYNEDFGFDKHMIFDSLRVIRHVDEEFPGLSKHLQEPDSKPTQKQDTSSVHEHKRKSVTFSDQKKSRSYRKVEINEWTRIADFILSPNQNFFKQFVNCVKKFQTYEQLLKKKELSKKKSCIRKQRRGSKASRRFSASQNSTSSKRIPMPQNISDLKPVFKSPELSKFKDESSAKSISSCDTPTRAIEKYKSMPQVVHQKDGEKKQNSIKTLIEFPVLQEKYRKTLKKSTSPRAALKKLSRNATLLSQEDKHNTRNTYSRFAHTIESLESKNTSLKMITKRLMKSRSDLRELPSQAMTQRIKPSLFTKNKGKSQSDLGGTGRNKMQFEKNSNKLINEHSKKCLAISPTPSYQRKALNLAIYSRNNPKPRATFSSRKIEKKVSSQMMKKSQKMESSEEKPEKSHLIDLDLKGLNPGPGGIEKLSQLQQLIIDRPKCILKNCYQMNHPNMAQIPLIPAPKRKLIKKKMKLSPYRII</sequence>
<feature type="region of interest" description="Disordered" evidence="1">
    <location>
        <begin position="394"/>
        <end position="414"/>
    </location>
</feature>
<feature type="compositionally biased region" description="Basic and acidic residues" evidence="1">
    <location>
        <begin position="123"/>
        <end position="133"/>
    </location>
</feature>
<proteinExistence type="predicted"/>
<dbReference type="Proteomes" id="UP001295684">
    <property type="component" value="Unassembled WGS sequence"/>
</dbReference>
<gene>
    <name evidence="2" type="ORF">ECRASSUSDP1_LOCUS26772</name>
</gene>
<reference evidence="2" key="1">
    <citation type="submission" date="2023-07" db="EMBL/GenBank/DDBJ databases">
        <authorList>
            <consortium name="AG Swart"/>
            <person name="Singh M."/>
            <person name="Singh A."/>
            <person name="Seah K."/>
            <person name="Emmerich C."/>
        </authorList>
    </citation>
    <scope>NUCLEOTIDE SEQUENCE</scope>
    <source>
        <strain evidence="2">DP1</strain>
    </source>
</reference>
<protein>
    <submittedName>
        <fullName evidence="2">Uncharacterized protein</fullName>
    </submittedName>
</protein>
<feature type="compositionally biased region" description="Basic residues" evidence="1">
    <location>
        <begin position="206"/>
        <end position="222"/>
    </location>
</feature>
<feature type="region of interest" description="Disordered" evidence="1">
    <location>
        <begin position="121"/>
        <end position="152"/>
    </location>
</feature>
<feature type="region of interest" description="Disordered" evidence="1">
    <location>
        <begin position="206"/>
        <end position="245"/>
    </location>
</feature>
<dbReference type="EMBL" id="CAMPGE010027607">
    <property type="protein sequence ID" value="CAI2385223.1"/>
    <property type="molecule type" value="Genomic_DNA"/>
</dbReference>
<comment type="caution">
    <text evidence="2">The sequence shown here is derived from an EMBL/GenBank/DDBJ whole genome shotgun (WGS) entry which is preliminary data.</text>
</comment>
<evidence type="ECO:0000256" key="1">
    <source>
        <dbReference type="SAM" id="MobiDB-lite"/>
    </source>
</evidence>
<feature type="compositionally biased region" description="Basic and acidic residues" evidence="1">
    <location>
        <begin position="479"/>
        <end position="491"/>
    </location>
</feature>